<feature type="transmembrane region" description="Helical" evidence="3">
    <location>
        <begin position="412"/>
        <end position="431"/>
    </location>
</feature>
<dbReference type="PANTHER" id="PTHR11360">
    <property type="entry name" value="MONOCARBOXYLATE TRANSPORTER"/>
    <property type="match status" value="1"/>
</dbReference>
<dbReference type="InterPro" id="IPR050327">
    <property type="entry name" value="Proton-linked_MCT"/>
</dbReference>
<dbReference type="InterPro" id="IPR036259">
    <property type="entry name" value="MFS_trans_sf"/>
</dbReference>
<feature type="transmembrane region" description="Helical" evidence="3">
    <location>
        <begin position="367"/>
        <end position="392"/>
    </location>
</feature>
<evidence type="ECO:0000259" key="4">
    <source>
        <dbReference type="PROSITE" id="PS50850"/>
    </source>
</evidence>
<keyword evidence="6" id="KW-1185">Reference proteome</keyword>
<feature type="transmembrane region" description="Helical" evidence="3">
    <location>
        <begin position="71"/>
        <end position="91"/>
    </location>
</feature>
<dbReference type="InterPro" id="IPR011701">
    <property type="entry name" value="MFS"/>
</dbReference>
<feature type="transmembrane region" description="Helical" evidence="3">
    <location>
        <begin position="31"/>
        <end position="51"/>
    </location>
</feature>
<accession>A0AAN6M553</accession>
<dbReference type="InterPro" id="IPR020846">
    <property type="entry name" value="MFS_dom"/>
</dbReference>
<gene>
    <name evidence="5" type="ORF">GRF29_28g2912292</name>
</gene>
<evidence type="ECO:0000256" key="3">
    <source>
        <dbReference type="SAM" id="Phobius"/>
    </source>
</evidence>
<dbReference type="PANTHER" id="PTHR11360:SF287">
    <property type="entry name" value="MFS MONOCARBOXYLATE TRANSPORTER"/>
    <property type="match status" value="1"/>
</dbReference>
<comment type="caution">
    <text evidence="5">The sequence shown here is derived from an EMBL/GenBank/DDBJ whole genome shotgun (WGS) entry which is preliminary data.</text>
</comment>
<evidence type="ECO:0000313" key="5">
    <source>
        <dbReference type="EMBL" id="KAK3214382.1"/>
    </source>
</evidence>
<evidence type="ECO:0000313" key="6">
    <source>
        <dbReference type="Proteomes" id="UP001280581"/>
    </source>
</evidence>
<feature type="domain" description="Major facilitator superfamily (MFS) profile" evidence="4">
    <location>
        <begin position="1"/>
        <end position="434"/>
    </location>
</feature>
<feature type="transmembrane region" description="Helical" evidence="3">
    <location>
        <begin position="328"/>
        <end position="346"/>
    </location>
</feature>
<sequence>MATTKTGHEDPRQDVVAELQNELPPRDRGRAAWTTLTAISAIAMATWGFSATQGVFREYYLKHPPYEGNQLVASIGLLGVGLLQGLSPFLLHFIGRHPHVRPYMMWTGMVAVAASTFGAAFSTTVLQVIVTQGLLYGISSGILFAPCISYVDEWFLKRRGLANGIFFGAANIASAILSPVFAVLLRRFGPRTTLIGWAIFIAIVISLGIVCVRSRPMETTRTEEEKQLSKSSLRPLKSPLLWLFVLSMALQSLANNLPANYLPSYATDLGVGSDEAALLVTYLCLAGIVGQILLGALTDAIGPLVPFLLSVVVSSFAVFVVWGLGKAYWTMVIVSILFGAFAFSFMTLRSDMAAIVVNDEGRSGDQLFVSGLLLFTRGAIGVVSAFVAAAVLQSREHVGVNHGYGAGKWQPFIILLGTTMTAALVGVFGLLGRKAR</sequence>
<reference evidence="5 6" key="1">
    <citation type="submission" date="2021-02" db="EMBL/GenBank/DDBJ databases">
        <title>Genome assembly of Pseudopithomyces chartarum.</title>
        <authorList>
            <person name="Jauregui R."/>
            <person name="Singh J."/>
            <person name="Voisey C."/>
        </authorList>
    </citation>
    <scope>NUCLEOTIDE SEQUENCE [LARGE SCALE GENOMIC DNA]</scope>
    <source>
        <strain evidence="5 6">AGR01</strain>
    </source>
</reference>
<feature type="transmembrane region" description="Helical" evidence="3">
    <location>
        <begin position="194"/>
        <end position="212"/>
    </location>
</feature>
<evidence type="ECO:0000256" key="2">
    <source>
        <dbReference type="ARBA" id="ARBA00006727"/>
    </source>
</evidence>
<dbReference type="EMBL" id="WVTA01000004">
    <property type="protein sequence ID" value="KAK3214382.1"/>
    <property type="molecule type" value="Genomic_DNA"/>
</dbReference>
<dbReference type="Proteomes" id="UP001280581">
    <property type="component" value="Unassembled WGS sequence"/>
</dbReference>
<dbReference type="Gene3D" id="1.20.1250.20">
    <property type="entry name" value="MFS general substrate transporter like domains"/>
    <property type="match status" value="1"/>
</dbReference>
<feature type="transmembrane region" description="Helical" evidence="3">
    <location>
        <begin position="163"/>
        <end position="182"/>
    </location>
</feature>
<feature type="transmembrane region" description="Helical" evidence="3">
    <location>
        <begin position="133"/>
        <end position="151"/>
    </location>
</feature>
<protein>
    <recommendedName>
        <fullName evidence="4">Major facilitator superfamily (MFS) profile domain-containing protein</fullName>
    </recommendedName>
</protein>
<feature type="transmembrane region" description="Helical" evidence="3">
    <location>
        <begin position="240"/>
        <end position="257"/>
    </location>
</feature>
<keyword evidence="3" id="KW-0472">Membrane</keyword>
<feature type="transmembrane region" description="Helical" evidence="3">
    <location>
        <begin position="277"/>
        <end position="297"/>
    </location>
</feature>
<name>A0AAN6M553_9PLEO</name>
<comment type="subcellular location">
    <subcellularLocation>
        <location evidence="1">Membrane</location>
        <topology evidence="1">Multi-pass membrane protein</topology>
    </subcellularLocation>
</comment>
<proteinExistence type="inferred from homology"/>
<dbReference type="Pfam" id="PF07690">
    <property type="entry name" value="MFS_1"/>
    <property type="match status" value="1"/>
</dbReference>
<dbReference type="SUPFAM" id="SSF103473">
    <property type="entry name" value="MFS general substrate transporter"/>
    <property type="match status" value="1"/>
</dbReference>
<organism evidence="5 6">
    <name type="scientific">Pseudopithomyces chartarum</name>
    <dbReference type="NCBI Taxonomy" id="1892770"/>
    <lineage>
        <taxon>Eukaryota</taxon>
        <taxon>Fungi</taxon>
        <taxon>Dikarya</taxon>
        <taxon>Ascomycota</taxon>
        <taxon>Pezizomycotina</taxon>
        <taxon>Dothideomycetes</taxon>
        <taxon>Pleosporomycetidae</taxon>
        <taxon>Pleosporales</taxon>
        <taxon>Massarineae</taxon>
        <taxon>Didymosphaeriaceae</taxon>
        <taxon>Pseudopithomyces</taxon>
    </lineage>
</organism>
<dbReference type="PROSITE" id="PS50850">
    <property type="entry name" value="MFS"/>
    <property type="match status" value="1"/>
</dbReference>
<dbReference type="GO" id="GO:0022857">
    <property type="term" value="F:transmembrane transporter activity"/>
    <property type="evidence" value="ECO:0007669"/>
    <property type="project" value="InterPro"/>
</dbReference>
<keyword evidence="3" id="KW-1133">Transmembrane helix</keyword>
<dbReference type="GO" id="GO:0016020">
    <property type="term" value="C:membrane"/>
    <property type="evidence" value="ECO:0007669"/>
    <property type="project" value="UniProtKB-SubCell"/>
</dbReference>
<evidence type="ECO:0000256" key="1">
    <source>
        <dbReference type="ARBA" id="ARBA00004141"/>
    </source>
</evidence>
<keyword evidence="3" id="KW-0812">Transmembrane</keyword>
<comment type="similarity">
    <text evidence="2">Belongs to the major facilitator superfamily. Monocarboxylate porter (TC 2.A.1.13) family.</text>
</comment>
<dbReference type="AlphaFoldDB" id="A0AAN6M553"/>
<feature type="transmembrane region" description="Helical" evidence="3">
    <location>
        <begin position="103"/>
        <end position="121"/>
    </location>
</feature>
<feature type="transmembrane region" description="Helical" evidence="3">
    <location>
        <begin position="304"/>
        <end position="322"/>
    </location>
</feature>